<feature type="non-terminal residue" evidence="1">
    <location>
        <position position="197"/>
    </location>
</feature>
<organism evidence="1">
    <name type="scientific">marine metagenome</name>
    <dbReference type="NCBI Taxonomy" id="408172"/>
    <lineage>
        <taxon>unclassified sequences</taxon>
        <taxon>metagenomes</taxon>
        <taxon>ecological metagenomes</taxon>
    </lineage>
</organism>
<dbReference type="InterPro" id="IPR020023">
    <property type="entry name" value="PseG"/>
</dbReference>
<name>A0A382HCC3_9ZZZZ</name>
<evidence type="ECO:0008006" key="2">
    <source>
        <dbReference type="Google" id="ProtNLM"/>
    </source>
</evidence>
<dbReference type="Gene3D" id="3.40.50.11190">
    <property type="match status" value="1"/>
</dbReference>
<gene>
    <name evidence="1" type="ORF">METZ01_LOCUS237247</name>
</gene>
<feature type="non-terminal residue" evidence="1">
    <location>
        <position position="1"/>
    </location>
</feature>
<dbReference type="Gene3D" id="3.40.50.2000">
    <property type="entry name" value="Glycogen Phosphorylase B"/>
    <property type="match status" value="1"/>
</dbReference>
<reference evidence="1" key="1">
    <citation type="submission" date="2018-05" db="EMBL/GenBank/DDBJ databases">
        <authorList>
            <person name="Lanie J.A."/>
            <person name="Ng W.-L."/>
            <person name="Kazmierczak K.M."/>
            <person name="Andrzejewski T.M."/>
            <person name="Davidsen T.M."/>
            <person name="Wayne K.J."/>
            <person name="Tettelin H."/>
            <person name="Glass J.I."/>
            <person name="Rusch D."/>
            <person name="Podicherti R."/>
            <person name="Tsui H.-C.T."/>
            <person name="Winkler M.E."/>
        </authorList>
    </citation>
    <scope>NUCLEOTIDE SEQUENCE</scope>
</reference>
<dbReference type="EMBL" id="UINC01060170">
    <property type="protein sequence ID" value="SVB84393.1"/>
    <property type="molecule type" value="Genomic_DNA"/>
</dbReference>
<dbReference type="NCBIfam" id="TIGR03590">
    <property type="entry name" value="PseG"/>
    <property type="match status" value="1"/>
</dbReference>
<sequence>MGTGHVMRCLTLANELKQQNHEIVFICRELTGNLILLIKYPVLVLPKNDNFQSDGLYLNWLGATQEQDAEQTIKAIPKNTDLLIVDSYALDEIWHKQLRPYTKKIMVIDDLADRQFDCDVLLNQNLGTQIEDYKDKVPNDCELLLSCDYALLRPEFSNLREKALIKRKNTKEIKNILISMGGSDITNKTYDILQDIS</sequence>
<proteinExistence type="predicted"/>
<dbReference type="AlphaFoldDB" id="A0A382HCC3"/>
<accession>A0A382HCC3</accession>
<protein>
    <recommendedName>
        <fullName evidence="2">Glycosyl transferase family 28 C-terminal domain-containing protein</fullName>
    </recommendedName>
</protein>
<evidence type="ECO:0000313" key="1">
    <source>
        <dbReference type="EMBL" id="SVB84393.1"/>
    </source>
</evidence>